<dbReference type="CDD" id="cd12148">
    <property type="entry name" value="fungal_TF_MHR"/>
    <property type="match status" value="1"/>
</dbReference>
<dbReference type="InterPro" id="IPR007219">
    <property type="entry name" value="XnlR_reg_dom"/>
</dbReference>
<reference evidence="5" key="1">
    <citation type="journal article" date="2020" name="Stud. Mycol.">
        <title>101 Dothideomycetes genomes: a test case for predicting lifestyles and emergence of pathogens.</title>
        <authorList>
            <person name="Haridas S."/>
            <person name="Albert R."/>
            <person name="Binder M."/>
            <person name="Bloem J."/>
            <person name="Labutti K."/>
            <person name="Salamov A."/>
            <person name="Andreopoulos B."/>
            <person name="Baker S."/>
            <person name="Barry K."/>
            <person name="Bills G."/>
            <person name="Bluhm B."/>
            <person name="Cannon C."/>
            <person name="Castanera R."/>
            <person name="Culley D."/>
            <person name="Daum C."/>
            <person name="Ezra D."/>
            <person name="Gonzalez J."/>
            <person name="Henrissat B."/>
            <person name="Kuo A."/>
            <person name="Liang C."/>
            <person name="Lipzen A."/>
            <person name="Lutzoni F."/>
            <person name="Magnuson J."/>
            <person name="Mondo S."/>
            <person name="Nolan M."/>
            <person name="Ohm R."/>
            <person name="Pangilinan J."/>
            <person name="Park H.-J."/>
            <person name="Ramirez L."/>
            <person name="Alfaro M."/>
            <person name="Sun H."/>
            <person name="Tritt A."/>
            <person name="Yoshinaga Y."/>
            <person name="Zwiers L.-H."/>
            <person name="Turgeon B."/>
            <person name="Goodwin S."/>
            <person name="Spatafora J."/>
            <person name="Crous P."/>
            <person name="Grigoriev I."/>
        </authorList>
    </citation>
    <scope>NUCLEOTIDE SEQUENCE</scope>
    <source>
        <strain evidence="5">CBS 121167</strain>
    </source>
</reference>
<evidence type="ECO:0000256" key="3">
    <source>
        <dbReference type="SAM" id="MobiDB-lite"/>
    </source>
</evidence>
<feature type="compositionally biased region" description="Polar residues" evidence="3">
    <location>
        <begin position="680"/>
        <end position="689"/>
    </location>
</feature>
<dbReference type="InterPro" id="IPR036864">
    <property type="entry name" value="Zn2-C6_fun-type_DNA-bd_sf"/>
</dbReference>
<dbReference type="InterPro" id="IPR001138">
    <property type="entry name" value="Zn2Cys6_DnaBD"/>
</dbReference>
<dbReference type="GO" id="GO:0003677">
    <property type="term" value="F:DNA binding"/>
    <property type="evidence" value="ECO:0007669"/>
    <property type="project" value="InterPro"/>
</dbReference>
<dbReference type="EMBL" id="ML995494">
    <property type="protein sequence ID" value="KAF2139006.1"/>
    <property type="molecule type" value="Genomic_DNA"/>
</dbReference>
<evidence type="ECO:0000256" key="2">
    <source>
        <dbReference type="ARBA" id="ARBA00023242"/>
    </source>
</evidence>
<dbReference type="InterPro" id="IPR052780">
    <property type="entry name" value="AAA_Catabolism_Regulators"/>
</dbReference>
<dbReference type="PANTHER" id="PTHR31644">
    <property type="entry name" value="TRANSCRIPTIONAL ACTIVATOR ARO80-RELATED"/>
    <property type="match status" value="1"/>
</dbReference>
<dbReference type="SUPFAM" id="SSF57701">
    <property type="entry name" value="Zn2/Cys6 DNA-binding domain"/>
    <property type="match status" value="1"/>
</dbReference>
<protein>
    <recommendedName>
        <fullName evidence="4">Zn(2)-C6 fungal-type domain-containing protein</fullName>
    </recommendedName>
</protein>
<dbReference type="Gene3D" id="4.10.240.10">
    <property type="entry name" value="Zn(2)-C6 fungal-type DNA-binding domain"/>
    <property type="match status" value="1"/>
</dbReference>
<keyword evidence="2" id="KW-0539">Nucleus</keyword>
<dbReference type="PROSITE" id="PS50048">
    <property type="entry name" value="ZN2_CY6_FUNGAL_2"/>
    <property type="match status" value="1"/>
</dbReference>
<dbReference type="Pfam" id="PF00172">
    <property type="entry name" value="Zn_clus"/>
    <property type="match status" value="1"/>
</dbReference>
<organism evidence="5 6">
    <name type="scientific">Aplosporella prunicola CBS 121167</name>
    <dbReference type="NCBI Taxonomy" id="1176127"/>
    <lineage>
        <taxon>Eukaryota</taxon>
        <taxon>Fungi</taxon>
        <taxon>Dikarya</taxon>
        <taxon>Ascomycota</taxon>
        <taxon>Pezizomycotina</taxon>
        <taxon>Dothideomycetes</taxon>
        <taxon>Dothideomycetes incertae sedis</taxon>
        <taxon>Botryosphaeriales</taxon>
        <taxon>Aplosporellaceae</taxon>
        <taxon>Aplosporella</taxon>
    </lineage>
</organism>
<evidence type="ECO:0000313" key="6">
    <source>
        <dbReference type="Proteomes" id="UP000799438"/>
    </source>
</evidence>
<dbReference type="PROSITE" id="PS00463">
    <property type="entry name" value="ZN2_CY6_FUNGAL_1"/>
    <property type="match status" value="1"/>
</dbReference>
<dbReference type="AlphaFoldDB" id="A0A6A6B572"/>
<dbReference type="GeneID" id="54294785"/>
<gene>
    <name evidence="5" type="ORF">K452DRAFT_233226</name>
</gene>
<dbReference type="GO" id="GO:0006351">
    <property type="term" value="P:DNA-templated transcription"/>
    <property type="evidence" value="ECO:0007669"/>
    <property type="project" value="InterPro"/>
</dbReference>
<dbReference type="PANTHER" id="PTHR31644:SF1">
    <property type="entry name" value="ZN(II)2CYS6 TRANSCRIPTION FACTOR (EUROFUNG)"/>
    <property type="match status" value="1"/>
</dbReference>
<feature type="region of interest" description="Disordered" evidence="3">
    <location>
        <begin position="773"/>
        <end position="797"/>
    </location>
</feature>
<keyword evidence="6" id="KW-1185">Reference proteome</keyword>
<feature type="compositionally biased region" description="Polar residues" evidence="3">
    <location>
        <begin position="86"/>
        <end position="98"/>
    </location>
</feature>
<dbReference type="RefSeq" id="XP_033394719.1">
    <property type="nucleotide sequence ID" value="XM_033537289.1"/>
</dbReference>
<proteinExistence type="predicted"/>
<evidence type="ECO:0000256" key="1">
    <source>
        <dbReference type="ARBA" id="ARBA00022723"/>
    </source>
</evidence>
<evidence type="ECO:0000313" key="5">
    <source>
        <dbReference type="EMBL" id="KAF2139006.1"/>
    </source>
</evidence>
<accession>A0A6A6B572</accession>
<feature type="domain" description="Zn(2)-C6 fungal-type" evidence="4">
    <location>
        <begin position="31"/>
        <end position="67"/>
    </location>
</feature>
<feature type="region of interest" description="Disordered" evidence="3">
    <location>
        <begin position="67"/>
        <end position="108"/>
    </location>
</feature>
<name>A0A6A6B572_9PEZI</name>
<dbReference type="CDD" id="cd00067">
    <property type="entry name" value="GAL4"/>
    <property type="match status" value="1"/>
</dbReference>
<feature type="region of interest" description="Disordered" evidence="3">
    <location>
        <begin position="134"/>
        <end position="160"/>
    </location>
</feature>
<dbReference type="Proteomes" id="UP000799438">
    <property type="component" value="Unassembled WGS sequence"/>
</dbReference>
<evidence type="ECO:0000259" key="4">
    <source>
        <dbReference type="PROSITE" id="PS50048"/>
    </source>
</evidence>
<dbReference type="GO" id="GO:0005634">
    <property type="term" value="C:nucleus"/>
    <property type="evidence" value="ECO:0007669"/>
    <property type="project" value="TreeGrafter"/>
</dbReference>
<dbReference type="OrthoDB" id="5818554at2759"/>
<feature type="region of interest" description="Disordered" evidence="3">
    <location>
        <begin position="675"/>
        <end position="712"/>
    </location>
</feature>
<dbReference type="GO" id="GO:0008270">
    <property type="term" value="F:zinc ion binding"/>
    <property type="evidence" value="ECO:0007669"/>
    <property type="project" value="InterPro"/>
</dbReference>
<dbReference type="GO" id="GO:0000981">
    <property type="term" value="F:DNA-binding transcription factor activity, RNA polymerase II-specific"/>
    <property type="evidence" value="ECO:0007669"/>
    <property type="project" value="InterPro"/>
</dbReference>
<dbReference type="SMART" id="SM00066">
    <property type="entry name" value="GAL4"/>
    <property type="match status" value="1"/>
</dbReference>
<feature type="region of interest" description="Disordered" evidence="3">
    <location>
        <begin position="1"/>
        <end position="25"/>
    </location>
</feature>
<dbReference type="SMART" id="SM00906">
    <property type="entry name" value="Fungal_trans"/>
    <property type="match status" value="1"/>
</dbReference>
<keyword evidence="1" id="KW-0479">Metal-binding</keyword>
<dbReference type="Pfam" id="PF04082">
    <property type="entry name" value="Fungal_trans"/>
    <property type="match status" value="1"/>
</dbReference>
<sequence length="797" mass="85578">MAAPPPQQPAQPASPTKSVPDDPKNKRVNQACILCRKRKSRCHLDYENGRAKLPCARCKRESLECVLGGSNRGGRRVRRKTLPDNAPSNIAPSGSAQTPSGPFSSVGVGGDNVSFHGLGNMGTATATSPVESRLNFSGLEPSNARPHPVEPAQQTAGSPSMEFANLQNPSDALGILARVAEEGTPANAQHRSSFAQPGNPERLHTSYRLLAEGKLTWGQVFQLLQRYKTYYHPYFPLVPPQTFDTTRLYETAQREPHLLTAILVIASKDLIEETHTYEVCSAHMKSLVADLAAGGPGDVEAVEALLLLAEWTPYTQRAHSGKVGKGEEDREAWNSSGVALRLAYYLGLEKYSFKVDDDGKDPQFSRKLLVWTACYIADRQISIRIGKAFWSRGPGPLTTLRRENYPSLLPKNPNDEDYASIFQATLELTSLFSNVHDVLYSNVGTSFRSHLSGSYIKFIDDFRAATYGWKAVWGTLTCSPHLKAMLLMSYDYLRLYVNAFAFQATVRRVQASLNTSENPASTTTSPAFPQSPSRVFYNNVGAVGDARFIYEGLDAAKAILTTANNFVDPEKALRFMPLRFYLYLVYAGVFLFRAKCVGVVGAEEERGVRRMVGETVERLQRSAVGGTHLGSRYSQLLRLLWMKADSSSIGGAALRAGAAASRSGRVGAAFNPATAPVSHATPSASSQVGSTGGREYGVPDNSSPLAGGGHSGNAPAGVEQIGDFSWTDLSAVGEFAVNGYNGQGLDQDALWGGFLPLEVGGVWDVGQFDMNGGAGSSGSGGSGGGSGGAGEGLGMMF</sequence>